<dbReference type="InterPro" id="IPR010255">
    <property type="entry name" value="Haem_peroxidase_sf"/>
</dbReference>
<accession>A0AAW0HYA9</accession>
<evidence type="ECO:0000313" key="3">
    <source>
        <dbReference type="Proteomes" id="UP001488838"/>
    </source>
</evidence>
<dbReference type="GO" id="GO:0004601">
    <property type="term" value="F:peroxidase activity"/>
    <property type="evidence" value="ECO:0007669"/>
    <property type="project" value="InterPro"/>
</dbReference>
<comment type="caution">
    <text evidence="2">The sequence shown here is derived from an EMBL/GenBank/DDBJ whole genome shotgun (WGS) entry which is preliminary data.</text>
</comment>
<protein>
    <submittedName>
        <fullName evidence="2">Uncharacterized protein</fullName>
    </submittedName>
</protein>
<keyword evidence="3" id="KW-1185">Reference proteome</keyword>
<feature type="region of interest" description="Disordered" evidence="1">
    <location>
        <begin position="203"/>
        <end position="229"/>
    </location>
</feature>
<dbReference type="InterPro" id="IPR037120">
    <property type="entry name" value="Haem_peroxidase_sf_animal"/>
</dbReference>
<feature type="compositionally biased region" description="Polar residues" evidence="1">
    <location>
        <begin position="203"/>
        <end position="214"/>
    </location>
</feature>
<name>A0AAW0HYA9_MYOGA</name>
<dbReference type="Proteomes" id="UP001488838">
    <property type="component" value="Unassembled WGS sequence"/>
</dbReference>
<dbReference type="EMBL" id="JBBHLL010000281">
    <property type="protein sequence ID" value="KAK7807107.1"/>
    <property type="molecule type" value="Genomic_DNA"/>
</dbReference>
<evidence type="ECO:0000256" key="1">
    <source>
        <dbReference type="SAM" id="MobiDB-lite"/>
    </source>
</evidence>
<sequence>NVVAAGPNFSNCAASSLQTARPALSRVPASNMLIRTLLLGTARPPCKTLLFQPLRDECMSVGLDSYKYDCSRIGFYVENCSTPTFSNENKVTAEATASTVNIPFLRNSVKRYVLPTRSHLIAAHPLTRFTPHLQNWEAFSELSYYTRAPPPVADDCPSPKVQKGKKDFLIQKILGKVLRRKFTPDPQSTNYRLEMKTFVHQRNAQRRNTQSGLMSGSPEKQVHTDGRDPQDCDPTALEWHYFKLKFDSAFQSTTRGIALISCSPTTLLLIEHGLNQFTDSFTLLSAGRVSIGRNVPLSTTSHHNLNKPQQTSETLNGHCKRFFLKPDKSSQELGREKHC</sequence>
<dbReference type="Gene3D" id="1.10.640.10">
    <property type="entry name" value="Haem peroxidase domain superfamily, animal type"/>
    <property type="match status" value="1"/>
</dbReference>
<dbReference type="GO" id="GO:0020037">
    <property type="term" value="F:heme binding"/>
    <property type="evidence" value="ECO:0007669"/>
    <property type="project" value="InterPro"/>
</dbReference>
<proteinExistence type="predicted"/>
<feature type="non-terminal residue" evidence="2">
    <location>
        <position position="1"/>
    </location>
</feature>
<dbReference type="AlphaFoldDB" id="A0AAW0HYA9"/>
<evidence type="ECO:0000313" key="2">
    <source>
        <dbReference type="EMBL" id="KAK7807107.1"/>
    </source>
</evidence>
<gene>
    <name evidence="2" type="ORF">U0070_007407</name>
</gene>
<feature type="compositionally biased region" description="Basic and acidic residues" evidence="1">
    <location>
        <begin position="220"/>
        <end position="229"/>
    </location>
</feature>
<dbReference type="SUPFAM" id="SSF48113">
    <property type="entry name" value="Heme-dependent peroxidases"/>
    <property type="match status" value="1"/>
</dbReference>
<organism evidence="2 3">
    <name type="scientific">Myodes glareolus</name>
    <name type="common">Bank vole</name>
    <name type="synonym">Clethrionomys glareolus</name>
    <dbReference type="NCBI Taxonomy" id="447135"/>
    <lineage>
        <taxon>Eukaryota</taxon>
        <taxon>Metazoa</taxon>
        <taxon>Chordata</taxon>
        <taxon>Craniata</taxon>
        <taxon>Vertebrata</taxon>
        <taxon>Euteleostomi</taxon>
        <taxon>Mammalia</taxon>
        <taxon>Eutheria</taxon>
        <taxon>Euarchontoglires</taxon>
        <taxon>Glires</taxon>
        <taxon>Rodentia</taxon>
        <taxon>Myomorpha</taxon>
        <taxon>Muroidea</taxon>
        <taxon>Cricetidae</taxon>
        <taxon>Arvicolinae</taxon>
        <taxon>Myodes</taxon>
    </lineage>
</organism>
<reference evidence="2 3" key="1">
    <citation type="journal article" date="2023" name="bioRxiv">
        <title>Conserved and derived expression patterns and positive selection on dental genes reveal complex evolutionary context of ever-growing rodent molars.</title>
        <authorList>
            <person name="Calamari Z.T."/>
            <person name="Song A."/>
            <person name="Cohen E."/>
            <person name="Akter M."/>
            <person name="Roy R.D."/>
            <person name="Hallikas O."/>
            <person name="Christensen M.M."/>
            <person name="Li P."/>
            <person name="Marangoni P."/>
            <person name="Jernvall J."/>
            <person name="Klein O.D."/>
        </authorList>
    </citation>
    <scope>NUCLEOTIDE SEQUENCE [LARGE SCALE GENOMIC DNA]</scope>
    <source>
        <strain evidence="2">V071</strain>
    </source>
</reference>
<dbReference type="GO" id="GO:0006979">
    <property type="term" value="P:response to oxidative stress"/>
    <property type="evidence" value="ECO:0007669"/>
    <property type="project" value="InterPro"/>
</dbReference>